<dbReference type="EMBL" id="JAWDGP010000055">
    <property type="protein sequence ID" value="KAK3804070.1"/>
    <property type="molecule type" value="Genomic_DNA"/>
</dbReference>
<dbReference type="Proteomes" id="UP001283361">
    <property type="component" value="Unassembled WGS sequence"/>
</dbReference>
<name>A0AAE1BDT9_9GAST</name>
<keyword evidence="2" id="KW-1185">Reference proteome</keyword>
<accession>A0AAE1BDT9</accession>
<sequence length="208" mass="22920">MVGTEGLEFGYILRNCCVVKVGSYERIKLWTTGFVYSTLSPGFLCVSNCSVVKVGRRKTSRGGLCGGEKRWEGGEGTAFLSNRGLWWEGGGYEVPAKHEYRRYPVLNITRSQYLAGLIRISGVSILSRVYPNFYGPVLNSLSESLLSQCLAGSIEMSAVSVLNRIIEILYSILIYRRISFGLVRSNGFDILIKSVAGQKELPAVAKQG</sequence>
<gene>
    <name evidence="1" type="ORF">RRG08_028988</name>
</gene>
<evidence type="ECO:0000313" key="2">
    <source>
        <dbReference type="Proteomes" id="UP001283361"/>
    </source>
</evidence>
<dbReference type="AlphaFoldDB" id="A0AAE1BDT9"/>
<proteinExistence type="predicted"/>
<organism evidence="1 2">
    <name type="scientific">Elysia crispata</name>
    <name type="common">lettuce slug</name>
    <dbReference type="NCBI Taxonomy" id="231223"/>
    <lineage>
        <taxon>Eukaryota</taxon>
        <taxon>Metazoa</taxon>
        <taxon>Spiralia</taxon>
        <taxon>Lophotrochozoa</taxon>
        <taxon>Mollusca</taxon>
        <taxon>Gastropoda</taxon>
        <taxon>Heterobranchia</taxon>
        <taxon>Euthyneura</taxon>
        <taxon>Panpulmonata</taxon>
        <taxon>Sacoglossa</taxon>
        <taxon>Placobranchoidea</taxon>
        <taxon>Plakobranchidae</taxon>
        <taxon>Elysia</taxon>
    </lineage>
</organism>
<protein>
    <submittedName>
        <fullName evidence="1">Uncharacterized protein</fullName>
    </submittedName>
</protein>
<reference evidence="1" key="1">
    <citation type="journal article" date="2023" name="G3 (Bethesda)">
        <title>A reference genome for the long-term kleptoplast-retaining sea slug Elysia crispata morphotype clarki.</title>
        <authorList>
            <person name="Eastman K.E."/>
            <person name="Pendleton A.L."/>
            <person name="Shaikh M.A."/>
            <person name="Suttiyut T."/>
            <person name="Ogas R."/>
            <person name="Tomko P."/>
            <person name="Gavelis G."/>
            <person name="Widhalm J.R."/>
            <person name="Wisecaver J.H."/>
        </authorList>
    </citation>
    <scope>NUCLEOTIDE SEQUENCE</scope>
    <source>
        <strain evidence="1">ECLA1</strain>
    </source>
</reference>
<evidence type="ECO:0000313" key="1">
    <source>
        <dbReference type="EMBL" id="KAK3804070.1"/>
    </source>
</evidence>
<comment type="caution">
    <text evidence="1">The sequence shown here is derived from an EMBL/GenBank/DDBJ whole genome shotgun (WGS) entry which is preliminary data.</text>
</comment>